<evidence type="ECO:0000313" key="2">
    <source>
        <dbReference type="Proteomes" id="UP000014254"/>
    </source>
</evidence>
<evidence type="ECO:0000313" key="1">
    <source>
        <dbReference type="EMBL" id="EPB83585.1"/>
    </source>
</evidence>
<name>S2JUV2_MUCC1</name>
<sequence>MEIKGLRLRRFFNEEDHGDDTRSERSLITYPVHAERLGKITGQESPQLGHPVRRMVTAIRRRDSVAAIHHLEEWITNQEVTDEGSRNYNTYGQFGNRVGSVIPSDGGIWVLDRRRDRWSINVRQLLAIFSALKFLYRPRFANKTFCQGFELYLGLNLDVIGFISDLIILYNSQENRDKKRQLAIRLQVWNTSTMI</sequence>
<dbReference type="AlphaFoldDB" id="S2JUV2"/>
<proteinExistence type="predicted"/>
<dbReference type="OrthoDB" id="10279433at2759"/>
<reference evidence="2" key="1">
    <citation type="submission" date="2013-05" db="EMBL/GenBank/DDBJ databases">
        <title>The Genome sequence of Mucor circinelloides f. circinelloides 1006PhL.</title>
        <authorList>
            <consortium name="The Broad Institute Genomics Platform"/>
            <person name="Cuomo C."/>
            <person name="Earl A."/>
            <person name="Findley K."/>
            <person name="Lee S.C."/>
            <person name="Walker B."/>
            <person name="Young S."/>
            <person name="Zeng Q."/>
            <person name="Gargeya S."/>
            <person name="Fitzgerald M."/>
            <person name="Haas B."/>
            <person name="Abouelleil A."/>
            <person name="Allen A.W."/>
            <person name="Alvarado L."/>
            <person name="Arachchi H.M."/>
            <person name="Berlin A.M."/>
            <person name="Chapman S.B."/>
            <person name="Gainer-Dewar J."/>
            <person name="Goldberg J."/>
            <person name="Griggs A."/>
            <person name="Gujja S."/>
            <person name="Hansen M."/>
            <person name="Howarth C."/>
            <person name="Imamovic A."/>
            <person name="Ireland A."/>
            <person name="Larimer J."/>
            <person name="McCowan C."/>
            <person name="Murphy C."/>
            <person name="Pearson M."/>
            <person name="Poon T.W."/>
            <person name="Priest M."/>
            <person name="Roberts A."/>
            <person name="Saif S."/>
            <person name="Shea T."/>
            <person name="Sisk P."/>
            <person name="Sykes S."/>
            <person name="Wortman J."/>
            <person name="Nusbaum C."/>
            <person name="Birren B."/>
        </authorList>
    </citation>
    <scope>NUCLEOTIDE SEQUENCE [LARGE SCALE GENOMIC DNA]</scope>
    <source>
        <strain evidence="2">1006PhL</strain>
    </source>
</reference>
<protein>
    <submittedName>
        <fullName evidence="1">Uncharacterized protein</fullName>
    </submittedName>
</protein>
<organism evidence="1 2">
    <name type="scientific">Mucor circinelloides f. circinelloides (strain 1006PhL)</name>
    <name type="common">Mucormycosis agent</name>
    <name type="synonym">Calyptromyces circinelloides</name>
    <dbReference type="NCBI Taxonomy" id="1220926"/>
    <lineage>
        <taxon>Eukaryota</taxon>
        <taxon>Fungi</taxon>
        <taxon>Fungi incertae sedis</taxon>
        <taxon>Mucoromycota</taxon>
        <taxon>Mucoromycotina</taxon>
        <taxon>Mucoromycetes</taxon>
        <taxon>Mucorales</taxon>
        <taxon>Mucorineae</taxon>
        <taxon>Mucoraceae</taxon>
        <taxon>Mucor</taxon>
    </lineage>
</organism>
<dbReference type="Proteomes" id="UP000014254">
    <property type="component" value="Unassembled WGS sequence"/>
</dbReference>
<dbReference type="InParanoid" id="S2JUV2"/>
<accession>S2JUV2</accession>
<keyword evidence="2" id="KW-1185">Reference proteome</keyword>
<dbReference type="VEuPathDB" id="FungiDB:HMPREF1544_09687"/>
<dbReference type="EMBL" id="KE124066">
    <property type="protein sequence ID" value="EPB83585.1"/>
    <property type="molecule type" value="Genomic_DNA"/>
</dbReference>
<gene>
    <name evidence="1" type="ORF">HMPREF1544_09687</name>
</gene>